<proteinExistence type="predicted"/>
<sequence length="298" mass="31400">MPLHPQVRTLVEAGGFGSPMTQDTLAQARVDMTTGAITDAGPGTQVADVVDVDADGVPVRFYRPDGEPTPPVVLYLHSGGWTTGGIQTHDAVCRFIAALSGAAVALVDYRLAPEHPFPAALDDADRALNWLRATADKLVVDVNRIGVVGDSAGGHLAAVLARRQRDLGTPLRCQVLVYPVLDAADELTDVDSPALAPDEMAFCWNAYAPVGIDRSQPDLAPGSGDLSGLPPTLVITAEYDVLRGSGEAYADRLADAGVPVVCVRYLGQVHSFFRKPARFDAARQAIAQVAATLRAELA</sequence>
<evidence type="ECO:0000313" key="3">
    <source>
        <dbReference type="EMBL" id="PPK64053.1"/>
    </source>
</evidence>
<dbReference type="SUPFAM" id="SSF53474">
    <property type="entry name" value="alpha/beta-Hydrolases"/>
    <property type="match status" value="1"/>
</dbReference>
<reference evidence="3 4" key="1">
    <citation type="submission" date="2018-02" db="EMBL/GenBank/DDBJ databases">
        <title>Genomic Encyclopedia of Archaeal and Bacterial Type Strains, Phase II (KMG-II): from individual species to whole genera.</title>
        <authorList>
            <person name="Goeker M."/>
        </authorList>
    </citation>
    <scope>NUCLEOTIDE SEQUENCE [LARGE SCALE GENOMIC DNA]</scope>
    <source>
        <strain evidence="3 4">YU 961-1</strain>
    </source>
</reference>
<feature type="domain" description="Alpha/beta hydrolase fold-3" evidence="2">
    <location>
        <begin position="73"/>
        <end position="273"/>
    </location>
</feature>
<evidence type="ECO:0000313" key="4">
    <source>
        <dbReference type="Proteomes" id="UP000239203"/>
    </source>
</evidence>
<dbReference type="InterPro" id="IPR050300">
    <property type="entry name" value="GDXG_lipolytic_enzyme"/>
</dbReference>
<accession>A0A2S6GFP7</accession>
<keyword evidence="4" id="KW-1185">Reference proteome</keyword>
<dbReference type="Proteomes" id="UP000239203">
    <property type="component" value="Unassembled WGS sequence"/>
</dbReference>
<name>A0A2S6GFP7_9PSEU</name>
<dbReference type="PANTHER" id="PTHR48081">
    <property type="entry name" value="AB HYDROLASE SUPERFAMILY PROTEIN C4A8.06C"/>
    <property type="match status" value="1"/>
</dbReference>
<dbReference type="RefSeq" id="WP_104482231.1">
    <property type="nucleotide sequence ID" value="NZ_CP154825.1"/>
</dbReference>
<dbReference type="GO" id="GO:0016787">
    <property type="term" value="F:hydrolase activity"/>
    <property type="evidence" value="ECO:0007669"/>
    <property type="project" value="UniProtKB-KW"/>
</dbReference>
<evidence type="ECO:0000256" key="1">
    <source>
        <dbReference type="ARBA" id="ARBA00022801"/>
    </source>
</evidence>
<evidence type="ECO:0000259" key="2">
    <source>
        <dbReference type="Pfam" id="PF07859"/>
    </source>
</evidence>
<gene>
    <name evidence="3" type="ORF">CLV40_12244</name>
</gene>
<dbReference type="Pfam" id="PF07859">
    <property type="entry name" value="Abhydrolase_3"/>
    <property type="match status" value="1"/>
</dbReference>
<dbReference type="InterPro" id="IPR029058">
    <property type="entry name" value="AB_hydrolase_fold"/>
</dbReference>
<dbReference type="EMBL" id="PTIX01000022">
    <property type="protein sequence ID" value="PPK64053.1"/>
    <property type="molecule type" value="Genomic_DNA"/>
</dbReference>
<protein>
    <submittedName>
        <fullName evidence="3">Acetyl esterase</fullName>
    </submittedName>
</protein>
<comment type="caution">
    <text evidence="3">The sequence shown here is derived from an EMBL/GenBank/DDBJ whole genome shotgun (WGS) entry which is preliminary data.</text>
</comment>
<dbReference type="PANTHER" id="PTHR48081:SF8">
    <property type="entry name" value="ALPHA_BETA HYDROLASE FOLD-3 DOMAIN-CONTAINING PROTEIN-RELATED"/>
    <property type="match status" value="1"/>
</dbReference>
<dbReference type="AlphaFoldDB" id="A0A2S6GFP7"/>
<dbReference type="Gene3D" id="3.40.50.1820">
    <property type="entry name" value="alpha/beta hydrolase"/>
    <property type="match status" value="1"/>
</dbReference>
<dbReference type="OrthoDB" id="3206739at2"/>
<dbReference type="InterPro" id="IPR013094">
    <property type="entry name" value="AB_hydrolase_3"/>
</dbReference>
<keyword evidence="1" id="KW-0378">Hydrolase</keyword>
<organism evidence="3 4">
    <name type="scientific">Actinokineospora auranticolor</name>
    <dbReference type="NCBI Taxonomy" id="155976"/>
    <lineage>
        <taxon>Bacteria</taxon>
        <taxon>Bacillati</taxon>
        <taxon>Actinomycetota</taxon>
        <taxon>Actinomycetes</taxon>
        <taxon>Pseudonocardiales</taxon>
        <taxon>Pseudonocardiaceae</taxon>
        <taxon>Actinokineospora</taxon>
    </lineage>
</organism>